<evidence type="ECO:0000313" key="5">
    <source>
        <dbReference type="Proteomes" id="UP001597380"/>
    </source>
</evidence>
<dbReference type="RefSeq" id="WP_345338253.1">
    <property type="nucleotide sequence ID" value="NZ_BAABLI010000004.1"/>
</dbReference>
<dbReference type="InterPro" id="IPR036291">
    <property type="entry name" value="NAD(P)-bd_dom_sf"/>
</dbReference>
<comment type="pathway">
    <text evidence="1">Bacterial outer membrane biogenesis; LPS O-antigen biosynthesis.</text>
</comment>
<dbReference type="EMBL" id="JBHUHT010000007">
    <property type="protein sequence ID" value="MFD2094752.1"/>
    <property type="molecule type" value="Genomic_DNA"/>
</dbReference>
<dbReference type="PANTHER" id="PTHR43000">
    <property type="entry name" value="DTDP-D-GLUCOSE 4,6-DEHYDRATASE-RELATED"/>
    <property type="match status" value="1"/>
</dbReference>
<proteinExistence type="inferred from homology"/>
<comment type="caution">
    <text evidence="4">The sequence shown here is derived from an EMBL/GenBank/DDBJ whole genome shotgun (WGS) entry which is preliminary data.</text>
</comment>
<organism evidence="4 5">
    <name type="scientific">Corallincola platygyrae</name>
    <dbReference type="NCBI Taxonomy" id="1193278"/>
    <lineage>
        <taxon>Bacteria</taxon>
        <taxon>Pseudomonadati</taxon>
        <taxon>Pseudomonadota</taxon>
        <taxon>Gammaproteobacteria</taxon>
        <taxon>Alteromonadales</taxon>
        <taxon>Psychromonadaceae</taxon>
        <taxon>Corallincola</taxon>
    </lineage>
</organism>
<accession>A0ABW4XI52</accession>
<dbReference type="SUPFAM" id="SSF51735">
    <property type="entry name" value="NAD(P)-binding Rossmann-fold domains"/>
    <property type="match status" value="1"/>
</dbReference>
<sequence>MNIVLTGAGGFVGKHLLNSLNEHNVVVLGRQRPKGLREERFLEVDLESPGGSYEILKGADVLIHCAGRAHIMEGNDVSDVERYRNINTKGTLELAKQAAKYAIKRFIFISTVKVNGEYTELGKPFKADDLPDPKDPYAVSKYEAELGLQEISKSTGMEVVVIRPPLIYGEGVKGNLKSMITSMKNGIPLPFGGIKSNLRSLVSVDNLVDLILTCAVHPMAANKTFLVSDDNDISTAQLLNEMSNGMGVRNRSISVPESLLNCLAKLFRREELSKRLLGSLQVDISETKLTLGWKPPYSIEQSMRKIANCNSQRRGN</sequence>
<evidence type="ECO:0000259" key="3">
    <source>
        <dbReference type="Pfam" id="PF01370"/>
    </source>
</evidence>
<dbReference type="Pfam" id="PF01370">
    <property type="entry name" value="Epimerase"/>
    <property type="match status" value="1"/>
</dbReference>
<dbReference type="Gene3D" id="3.40.50.720">
    <property type="entry name" value="NAD(P)-binding Rossmann-like Domain"/>
    <property type="match status" value="1"/>
</dbReference>
<evidence type="ECO:0000256" key="1">
    <source>
        <dbReference type="ARBA" id="ARBA00005125"/>
    </source>
</evidence>
<evidence type="ECO:0000256" key="2">
    <source>
        <dbReference type="ARBA" id="ARBA00007637"/>
    </source>
</evidence>
<feature type="domain" description="NAD-dependent epimerase/dehydratase" evidence="3">
    <location>
        <begin position="3"/>
        <end position="221"/>
    </location>
</feature>
<protein>
    <submittedName>
        <fullName evidence="4">NAD-dependent epimerase/dehydratase family protein</fullName>
    </submittedName>
</protein>
<dbReference type="InterPro" id="IPR001509">
    <property type="entry name" value="Epimerase_deHydtase"/>
</dbReference>
<evidence type="ECO:0000313" key="4">
    <source>
        <dbReference type="EMBL" id="MFD2094752.1"/>
    </source>
</evidence>
<comment type="similarity">
    <text evidence="2">Belongs to the NAD(P)-dependent epimerase/dehydratase family.</text>
</comment>
<gene>
    <name evidence="4" type="ORF">ACFSJ3_02065</name>
</gene>
<name>A0ABW4XI52_9GAMM</name>
<dbReference type="Proteomes" id="UP001597380">
    <property type="component" value="Unassembled WGS sequence"/>
</dbReference>
<reference evidence="5" key="1">
    <citation type="journal article" date="2019" name="Int. J. Syst. Evol. Microbiol.">
        <title>The Global Catalogue of Microorganisms (GCM) 10K type strain sequencing project: providing services to taxonomists for standard genome sequencing and annotation.</title>
        <authorList>
            <consortium name="The Broad Institute Genomics Platform"/>
            <consortium name="The Broad Institute Genome Sequencing Center for Infectious Disease"/>
            <person name="Wu L."/>
            <person name="Ma J."/>
        </authorList>
    </citation>
    <scope>NUCLEOTIDE SEQUENCE [LARGE SCALE GENOMIC DNA]</scope>
    <source>
        <strain evidence="5">CGMCC 1.10992</strain>
    </source>
</reference>
<keyword evidence="5" id="KW-1185">Reference proteome</keyword>